<accession>A0A1I2K021</accession>
<dbReference type="Gene3D" id="3.30.1490.20">
    <property type="entry name" value="ATP-grasp fold, A domain"/>
    <property type="match status" value="1"/>
</dbReference>
<dbReference type="InterPro" id="IPR048764">
    <property type="entry name" value="PylC_N"/>
</dbReference>
<dbReference type="InterPro" id="IPR013815">
    <property type="entry name" value="ATP_grasp_subdomain_1"/>
</dbReference>
<sequence length="337" mass="38706">MNVLLTSAGRRTYLVEYFKQALKGKGIVYASNSTFSSALNIADDFVITPLIYEESYIPFLLSFVKKKKISVIISLFDIDLPVLAKAKDLFKKNGVTVIVSDYEVTQICNDKWSSYNFLIENGFNTPKTYIDYGEAQNDFKKNILAFPLIIKPRWGMGSIGIYKAENQLELEVFYKKVKKEIEESYLQFESKAQIDRAILIQECINGEEYGLDIFNDLDGKYLKTFVKKKTAMRSGETDSSVTENHQELQELGKKLSEKLKHIGNLDSDWFITTDQLYVLEMNCRFGGGYPFTHLAGANLPKVLIDLIQSHVYNPEDLYMEYEVEMIKDIQPVKIKKQ</sequence>
<gene>
    <name evidence="3" type="ORF">SAMN04488033_101320</name>
</gene>
<evidence type="ECO:0000256" key="1">
    <source>
        <dbReference type="PROSITE-ProRule" id="PRU00409"/>
    </source>
</evidence>
<dbReference type="GO" id="GO:0008716">
    <property type="term" value="F:D-alanine-D-alanine ligase activity"/>
    <property type="evidence" value="ECO:0007669"/>
    <property type="project" value="TreeGrafter"/>
</dbReference>
<dbReference type="PANTHER" id="PTHR23132">
    <property type="entry name" value="D-ALANINE--D-ALANINE LIGASE"/>
    <property type="match status" value="1"/>
</dbReference>
<keyword evidence="1" id="KW-0067">ATP-binding</keyword>
<dbReference type="AlphaFoldDB" id="A0A1I2K021"/>
<dbReference type="Proteomes" id="UP000199116">
    <property type="component" value="Unassembled WGS sequence"/>
</dbReference>
<organism evidence="3 4">
    <name type="scientific">Salegentibacter agarivorans</name>
    <dbReference type="NCBI Taxonomy" id="345907"/>
    <lineage>
        <taxon>Bacteria</taxon>
        <taxon>Pseudomonadati</taxon>
        <taxon>Bacteroidota</taxon>
        <taxon>Flavobacteriia</taxon>
        <taxon>Flavobacteriales</taxon>
        <taxon>Flavobacteriaceae</taxon>
        <taxon>Salegentibacter</taxon>
    </lineage>
</organism>
<evidence type="ECO:0000259" key="2">
    <source>
        <dbReference type="PROSITE" id="PS50975"/>
    </source>
</evidence>
<dbReference type="SUPFAM" id="SSF56059">
    <property type="entry name" value="Glutathione synthetase ATP-binding domain-like"/>
    <property type="match status" value="1"/>
</dbReference>
<keyword evidence="4" id="KW-1185">Reference proteome</keyword>
<dbReference type="GO" id="GO:0005524">
    <property type="term" value="F:ATP binding"/>
    <property type="evidence" value="ECO:0007669"/>
    <property type="project" value="UniProtKB-UniRule"/>
</dbReference>
<dbReference type="GO" id="GO:0046872">
    <property type="term" value="F:metal ion binding"/>
    <property type="evidence" value="ECO:0007669"/>
    <property type="project" value="InterPro"/>
</dbReference>
<evidence type="ECO:0000313" key="3">
    <source>
        <dbReference type="EMBL" id="SFF60174.1"/>
    </source>
</evidence>
<dbReference type="PANTHER" id="PTHR23132:SF14">
    <property type="entry name" value="ATP-GRASP DOMAIN-CONTAINING PROTEIN"/>
    <property type="match status" value="1"/>
</dbReference>
<dbReference type="InterPro" id="IPR011761">
    <property type="entry name" value="ATP-grasp"/>
</dbReference>
<protein>
    <submittedName>
        <fullName evidence="3">Carbamoyl-phosphate synthase large subunit</fullName>
    </submittedName>
</protein>
<proteinExistence type="predicted"/>
<dbReference type="Gene3D" id="3.40.50.20">
    <property type="match status" value="1"/>
</dbReference>
<dbReference type="PROSITE" id="PS50975">
    <property type="entry name" value="ATP_GRASP"/>
    <property type="match status" value="1"/>
</dbReference>
<dbReference type="Gene3D" id="3.30.470.20">
    <property type="entry name" value="ATP-grasp fold, B domain"/>
    <property type="match status" value="1"/>
</dbReference>
<keyword evidence="1" id="KW-0547">Nucleotide-binding</keyword>
<feature type="domain" description="ATP-grasp" evidence="2">
    <location>
        <begin position="115"/>
        <end position="308"/>
    </location>
</feature>
<name>A0A1I2K021_9FLAO</name>
<reference evidence="4" key="1">
    <citation type="submission" date="2016-10" db="EMBL/GenBank/DDBJ databases">
        <authorList>
            <person name="Varghese N."/>
            <person name="Submissions S."/>
        </authorList>
    </citation>
    <scope>NUCLEOTIDE SEQUENCE [LARGE SCALE GENOMIC DNA]</scope>
    <source>
        <strain evidence="4">DSM 23515</strain>
    </source>
</reference>
<dbReference type="NCBIfam" id="NF009404">
    <property type="entry name" value="PRK12767.1-3"/>
    <property type="match status" value="1"/>
</dbReference>
<dbReference type="RefSeq" id="WP_093302308.1">
    <property type="nucleotide sequence ID" value="NZ_FOOH01000001.1"/>
</dbReference>
<dbReference type="EMBL" id="FOOH01000001">
    <property type="protein sequence ID" value="SFF60174.1"/>
    <property type="molecule type" value="Genomic_DNA"/>
</dbReference>
<evidence type="ECO:0000313" key="4">
    <source>
        <dbReference type="Proteomes" id="UP000199116"/>
    </source>
</evidence>
<dbReference type="Pfam" id="PF13535">
    <property type="entry name" value="ATP-grasp_4"/>
    <property type="match status" value="1"/>
</dbReference>
<dbReference type="Pfam" id="PF21360">
    <property type="entry name" value="PylC-like_N"/>
    <property type="match status" value="1"/>
</dbReference>